<dbReference type="HOGENOM" id="CLU_2457644_0_0_1"/>
<dbReference type="Proteomes" id="UP000014500">
    <property type="component" value="Unassembled WGS sequence"/>
</dbReference>
<evidence type="ECO:0000313" key="1">
    <source>
        <dbReference type="EnsemblMetazoa" id="SMAR014544-PA"/>
    </source>
</evidence>
<proteinExistence type="predicted"/>
<protein>
    <submittedName>
        <fullName evidence="1">Uncharacterized protein</fullName>
    </submittedName>
</protein>
<dbReference type="EnsemblMetazoa" id="SMAR014544-RA">
    <property type="protein sequence ID" value="SMAR014544-PA"/>
    <property type="gene ID" value="SMAR014544"/>
</dbReference>
<reference evidence="2" key="1">
    <citation type="submission" date="2011-05" db="EMBL/GenBank/DDBJ databases">
        <authorList>
            <person name="Richards S.R."/>
            <person name="Qu J."/>
            <person name="Jiang H."/>
            <person name="Jhangiani S.N."/>
            <person name="Agravi P."/>
            <person name="Goodspeed R."/>
            <person name="Gross S."/>
            <person name="Mandapat C."/>
            <person name="Jackson L."/>
            <person name="Mathew T."/>
            <person name="Pu L."/>
            <person name="Thornton R."/>
            <person name="Saada N."/>
            <person name="Wilczek-Boney K.B."/>
            <person name="Lee S."/>
            <person name="Kovar C."/>
            <person name="Wu Y."/>
            <person name="Scherer S.E."/>
            <person name="Worley K.C."/>
            <person name="Muzny D.M."/>
            <person name="Gibbs R."/>
        </authorList>
    </citation>
    <scope>NUCLEOTIDE SEQUENCE</scope>
    <source>
        <strain evidence="2">Brora</strain>
    </source>
</reference>
<evidence type="ECO:0000313" key="2">
    <source>
        <dbReference type="Proteomes" id="UP000014500"/>
    </source>
</evidence>
<dbReference type="AlphaFoldDB" id="T1JL14"/>
<dbReference type="EMBL" id="JH431975">
    <property type="status" value="NOT_ANNOTATED_CDS"/>
    <property type="molecule type" value="Genomic_DNA"/>
</dbReference>
<reference evidence="1" key="2">
    <citation type="submission" date="2015-02" db="UniProtKB">
        <authorList>
            <consortium name="EnsemblMetazoa"/>
        </authorList>
    </citation>
    <scope>IDENTIFICATION</scope>
</reference>
<accession>T1JL14</accession>
<organism evidence="1 2">
    <name type="scientific">Strigamia maritima</name>
    <name type="common">European centipede</name>
    <name type="synonym">Geophilus maritimus</name>
    <dbReference type="NCBI Taxonomy" id="126957"/>
    <lineage>
        <taxon>Eukaryota</taxon>
        <taxon>Metazoa</taxon>
        <taxon>Ecdysozoa</taxon>
        <taxon>Arthropoda</taxon>
        <taxon>Myriapoda</taxon>
        <taxon>Chilopoda</taxon>
        <taxon>Pleurostigmophora</taxon>
        <taxon>Geophilomorpha</taxon>
        <taxon>Linotaeniidae</taxon>
        <taxon>Strigamia</taxon>
    </lineage>
</organism>
<sequence length="89" mass="10275">MYTITTLRHLVPTTTTSAKALPFNSFMQLYKCIHYRFAMFIRIIGSWKAHPNCRANGTSWMNQVSTCTRILIRSFANFEEVKVIGQLLS</sequence>
<name>T1JL14_STRMM</name>
<keyword evidence="2" id="KW-1185">Reference proteome</keyword>